<dbReference type="PANTHER" id="PTHR11364">
    <property type="entry name" value="THIOSULFATE SULFERTANSFERASE"/>
    <property type="match status" value="1"/>
</dbReference>
<accession>A0A9P3PI52</accession>
<dbReference type="PROSITE" id="PS50206">
    <property type="entry name" value="RHODANESE_3"/>
    <property type="match status" value="2"/>
</dbReference>
<organism evidence="4 5">
    <name type="scientific">Lyophyllum shimeji</name>
    <name type="common">Hon-shimeji</name>
    <name type="synonym">Tricholoma shimeji</name>
    <dbReference type="NCBI Taxonomy" id="47721"/>
    <lineage>
        <taxon>Eukaryota</taxon>
        <taxon>Fungi</taxon>
        <taxon>Dikarya</taxon>
        <taxon>Basidiomycota</taxon>
        <taxon>Agaricomycotina</taxon>
        <taxon>Agaricomycetes</taxon>
        <taxon>Agaricomycetidae</taxon>
        <taxon>Agaricales</taxon>
        <taxon>Tricholomatineae</taxon>
        <taxon>Lyophyllaceae</taxon>
        <taxon>Lyophyllum</taxon>
    </lineage>
</organism>
<dbReference type="Proteomes" id="UP001063166">
    <property type="component" value="Unassembled WGS sequence"/>
</dbReference>
<evidence type="ECO:0000256" key="2">
    <source>
        <dbReference type="ARBA" id="ARBA00022737"/>
    </source>
</evidence>
<dbReference type="SUPFAM" id="SSF52821">
    <property type="entry name" value="Rhodanese/Cell cycle control phosphatase"/>
    <property type="match status" value="2"/>
</dbReference>
<dbReference type="GO" id="GO:0005739">
    <property type="term" value="C:mitochondrion"/>
    <property type="evidence" value="ECO:0007669"/>
    <property type="project" value="TreeGrafter"/>
</dbReference>
<dbReference type="InterPro" id="IPR036873">
    <property type="entry name" value="Rhodanese-like_dom_sf"/>
</dbReference>
<dbReference type="SMART" id="SM00450">
    <property type="entry name" value="RHOD"/>
    <property type="match status" value="2"/>
</dbReference>
<keyword evidence="5" id="KW-1185">Reference proteome</keyword>
<feature type="domain" description="Rhodanese" evidence="3">
    <location>
        <begin position="176"/>
        <end position="306"/>
    </location>
</feature>
<evidence type="ECO:0000259" key="3">
    <source>
        <dbReference type="PROSITE" id="PS50206"/>
    </source>
</evidence>
<proteinExistence type="predicted"/>
<keyword evidence="1" id="KW-0808">Transferase</keyword>
<dbReference type="AlphaFoldDB" id="A0A9P3PI52"/>
<dbReference type="GO" id="GO:0004792">
    <property type="term" value="F:thiosulfate-cyanide sulfurtransferase activity"/>
    <property type="evidence" value="ECO:0007669"/>
    <property type="project" value="TreeGrafter"/>
</dbReference>
<comment type="caution">
    <text evidence="4">The sequence shown here is derived from an EMBL/GenBank/DDBJ whole genome shotgun (WGS) entry which is preliminary data.</text>
</comment>
<feature type="domain" description="Rhodanese" evidence="3">
    <location>
        <begin position="20"/>
        <end position="138"/>
    </location>
</feature>
<keyword evidence="2" id="KW-0677">Repeat</keyword>
<dbReference type="EMBL" id="BRPK01000003">
    <property type="protein sequence ID" value="GLB36373.1"/>
    <property type="molecule type" value="Genomic_DNA"/>
</dbReference>
<dbReference type="CDD" id="cd01448">
    <property type="entry name" value="TST_Repeat_1"/>
    <property type="match status" value="1"/>
</dbReference>
<dbReference type="PANTHER" id="PTHR11364:SF27">
    <property type="entry name" value="SULFURTRANSFERASE"/>
    <property type="match status" value="1"/>
</dbReference>
<sequence length="309" mass="33984">MSSTATSLLLTPEQVRTLSEEKKVSILDASWFMPNSPRQPRQEFLSKRIPAAQFLDLDEVASPHELGLKHMMPQERVFADACEQFGIEPDSHVILYDTQGIFSSPRALFMFRSFGHNNSSVLDGGLPAWLAKELPVESGTPSAVQTTKYPTPTLQTTCLRNYQQMAANTTLDPDANPNADLVLDARSRGRYLGTDAEPRPGLSSGHIPHSFSLPFNVFLRQNTSPDGTKYTTFLPEADLYKALEEAVGSERADLIVKGVVPVTTSCGSGMTAAVLWLGLKLLGVERISLYDESWTGYAMRPTSTIEKSQ</sequence>
<dbReference type="Gene3D" id="3.40.250.10">
    <property type="entry name" value="Rhodanese-like domain"/>
    <property type="match status" value="2"/>
</dbReference>
<dbReference type="InterPro" id="IPR001763">
    <property type="entry name" value="Rhodanese-like_dom"/>
</dbReference>
<evidence type="ECO:0000313" key="5">
    <source>
        <dbReference type="Proteomes" id="UP001063166"/>
    </source>
</evidence>
<reference evidence="4" key="1">
    <citation type="submission" date="2022-07" db="EMBL/GenBank/DDBJ databases">
        <title>The genome of Lyophyllum shimeji provides insight into the initial evolution of ectomycorrhizal fungal genome.</title>
        <authorList>
            <person name="Kobayashi Y."/>
            <person name="Shibata T."/>
            <person name="Hirakawa H."/>
            <person name="Shigenobu S."/>
            <person name="Nishiyama T."/>
            <person name="Yamada A."/>
            <person name="Hasebe M."/>
            <person name="Kawaguchi M."/>
        </authorList>
    </citation>
    <scope>NUCLEOTIDE SEQUENCE</scope>
    <source>
        <strain evidence="4">AT787</strain>
    </source>
</reference>
<dbReference type="InterPro" id="IPR045078">
    <property type="entry name" value="TST/MPST-like"/>
</dbReference>
<protein>
    <submittedName>
        <fullName evidence="4">Rhodanese-like protein</fullName>
    </submittedName>
</protein>
<name>A0A9P3PI52_LYOSH</name>
<gene>
    <name evidence="4" type="ORF">LshimejAT787_0306610</name>
</gene>
<evidence type="ECO:0000256" key="1">
    <source>
        <dbReference type="ARBA" id="ARBA00022679"/>
    </source>
</evidence>
<dbReference type="CDD" id="cd01449">
    <property type="entry name" value="TST_Repeat_2"/>
    <property type="match status" value="1"/>
</dbReference>
<evidence type="ECO:0000313" key="4">
    <source>
        <dbReference type="EMBL" id="GLB36373.1"/>
    </source>
</evidence>
<dbReference type="OrthoDB" id="270167at2759"/>
<dbReference type="Pfam" id="PF00581">
    <property type="entry name" value="Rhodanese"/>
    <property type="match status" value="2"/>
</dbReference>